<keyword evidence="4" id="KW-1185">Reference proteome</keyword>
<dbReference type="RefSeq" id="WP_254168763.1">
    <property type="nucleotide sequence ID" value="NZ_JANAFB010000053.1"/>
</dbReference>
<organism evidence="3 4">
    <name type="scientific">Rothia santali</name>
    <dbReference type="NCBI Taxonomy" id="2949643"/>
    <lineage>
        <taxon>Bacteria</taxon>
        <taxon>Bacillati</taxon>
        <taxon>Actinomycetota</taxon>
        <taxon>Actinomycetes</taxon>
        <taxon>Micrococcales</taxon>
        <taxon>Micrococcaceae</taxon>
        <taxon>Rothia</taxon>
    </lineage>
</organism>
<dbReference type="Proteomes" id="UP001139502">
    <property type="component" value="Unassembled WGS sequence"/>
</dbReference>
<dbReference type="Gene3D" id="3.40.50.12370">
    <property type="match status" value="1"/>
</dbReference>
<evidence type="ECO:0000313" key="3">
    <source>
        <dbReference type="EMBL" id="MCP3427112.1"/>
    </source>
</evidence>
<evidence type="ECO:0000313" key="4">
    <source>
        <dbReference type="Proteomes" id="UP001139502"/>
    </source>
</evidence>
<accession>A0A9X2HIH2</accession>
<dbReference type="AlphaFoldDB" id="A0A9X2HIH2"/>
<protein>
    <submittedName>
        <fullName evidence="3">Universal stress protein</fullName>
    </submittedName>
</protein>
<evidence type="ECO:0000256" key="1">
    <source>
        <dbReference type="ARBA" id="ARBA00008791"/>
    </source>
</evidence>
<reference evidence="3" key="1">
    <citation type="submission" date="2022-06" db="EMBL/GenBank/DDBJ databases">
        <title>Rothia sp. isolated from sandalwood seedling.</title>
        <authorList>
            <person name="Tuikhar N."/>
            <person name="Kirdat K."/>
            <person name="Thorat V."/>
            <person name="Swetha P."/>
            <person name="Padma S."/>
            <person name="Sundararaj R."/>
            <person name="Yadav A."/>
        </authorList>
    </citation>
    <scope>NUCLEOTIDE SEQUENCE</scope>
    <source>
        <strain evidence="3">AR01</strain>
    </source>
</reference>
<dbReference type="InterPro" id="IPR006016">
    <property type="entry name" value="UspA"/>
</dbReference>
<comment type="similarity">
    <text evidence="1">Belongs to the universal stress protein A family.</text>
</comment>
<name>A0A9X2HIH2_9MICC</name>
<evidence type="ECO:0000259" key="2">
    <source>
        <dbReference type="Pfam" id="PF00582"/>
    </source>
</evidence>
<dbReference type="PANTHER" id="PTHR46268">
    <property type="entry name" value="STRESS RESPONSE PROTEIN NHAX"/>
    <property type="match status" value="1"/>
</dbReference>
<feature type="domain" description="UspA" evidence="2">
    <location>
        <begin position="5"/>
        <end position="135"/>
    </location>
</feature>
<sequence length="294" mass="30603">MRYAVGYAAHERGRDALNLGVALARATGAVLEVVVVVKAREQYSSAPRDDFGRLVEDQAKRWLNEAAELVPDDVEVELRLHRSINAPAGLMEVAASSGAAAVIVGGSSASGWLRHGVGGTGSALLHRSRIPVILAPRGYEPAPLTEIACAVSPEPESAGLVEEAVATLNRTGLPVRLIALAEGDDAARARESLEALVAASRVEPEDPGRLSVVVGSGASVADAVESVTWGEGTVLMAGSSRLARRGELFLSSTTAKILTRLPIPLVVVPREYHPGRGGSADQPWTGELPIVGAP</sequence>
<comment type="caution">
    <text evidence="3">The sequence shown here is derived from an EMBL/GenBank/DDBJ whole genome shotgun (WGS) entry which is preliminary data.</text>
</comment>
<proteinExistence type="inferred from homology"/>
<dbReference type="EMBL" id="JANAFB010000053">
    <property type="protein sequence ID" value="MCP3427112.1"/>
    <property type="molecule type" value="Genomic_DNA"/>
</dbReference>
<gene>
    <name evidence="3" type="ORF">NBM05_14100</name>
</gene>
<dbReference type="Pfam" id="PF00582">
    <property type="entry name" value="Usp"/>
    <property type="match status" value="1"/>
</dbReference>
<dbReference type="PANTHER" id="PTHR46268:SF6">
    <property type="entry name" value="UNIVERSAL STRESS PROTEIN UP12"/>
    <property type="match status" value="1"/>
</dbReference>
<dbReference type="SUPFAM" id="SSF52402">
    <property type="entry name" value="Adenine nucleotide alpha hydrolases-like"/>
    <property type="match status" value="2"/>
</dbReference>